<evidence type="ECO:0000313" key="3">
    <source>
        <dbReference type="Proteomes" id="UP001381693"/>
    </source>
</evidence>
<dbReference type="AlphaFoldDB" id="A0AAN8ZS01"/>
<evidence type="ECO:0000259" key="1">
    <source>
        <dbReference type="Pfam" id="PF26080"/>
    </source>
</evidence>
<gene>
    <name evidence="2" type="ORF">SK128_026520</name>
</gene>
<name>A0AAN8ZS01_HALRR</name>
<protein>
    <recommendedName>
        <fullName evidence="1">CUB domain-containing protein</fullName>
    </recommendedName>
</protein>
<dbReference type="EMBL" id="JAXCGZ010019402">
    <property type="protein sequence ID" value="KAK7066141.1"/>
    <property type="molecule type" value="Genomic_DNA"/>
</dbReference>
<accession>A0AAN8ZS01</accession>
<dbReference type="Proteomes" id="UP001381693">
    <property type="component" value="Unassembled WGS sequence"/>
</dbReference>
<comment type="caution">
    <text evidence="2">The sequence shown here is derived from an EMBL/GenBank/DDBJ whole genome shotgun (WGS) entry which is preliminary data.</text>
</comment>
<keyword evidence="3" id="KW-1185">Reference proteome</keyword>
<dbReference type="PANTHER" id="PTHR33236:SF11">
    <property type="entry name" value="CUB DOMAIN-CONTAINING PROTEIN"/>
    <property type="match status" value="1"/>
</dbReference>
<feature type="domain" description="CUB" evidence="1">
    <location>
        <begin position="102"/>
        <end position="213"/>
    </location>
</feature>
<evidence type="ECO:0000313" key="2">
    <source>
        <dbReference type="EMBL" id="KAK7066141.1"/>
    </source>
</evidence>
<dbReference type="Gene3D" id="2.60.120.290">
    <property type="entry name" value="Spermadhesin, CUB domain"/>
    <property type="match status" value="1"/>
</dbReference>
<dbReference type="Pfam" id="PF26080">
    <property type="entry name" value="CUB_animal"/>
    <property type="match status" value="1"/>
</dbReference>
<reference evidence="2 3" key="1">
    <citation type="submission" date="2023-11" db="EMBL/GenBank/DDBJ databases">
        <title>Halocaridina rubra genome assembly.</title>
        <authorList>
            <person name="Smith C."/>
        </authorList>
    </citation>
    <scope>NUCLEOTIDE SEQUENCE [LARGE SCALE GENOMIC DNA]</scope>
    <source>
        <strain evidence="2">EP-1</strain>
        <tissue evidence="2">Whole</tissue>
    </source>
</reference>
<sequence length="217" mass="23815">MCMVELDPPEGTCQIFLEFDAFNLVGPVEGECQNDTFVVMGANVGSNIPVLCGDNTGQHMYIDVDNSQGPFKLIATNSALNYGRNWKIKVTFIGANDPCKAPARCLQYHKDVSGHFESFNFGATPMMLTNQMYSICFAYVPGYCNIGLSFDRFDLGNINQQCQFDYLAINAEKLCGDFASYTATANATGPIYLGVGSDSDNEREEEGFSGNYMMMGC</sequence>
<organism evidence="2 3">
    <name type="scientific">Halocaridina rubra</name>
    <name type="common">Hawaiian red shrimp</name>
    <dbReference type="NCBI Taxonomy" id="373956"/>
    <lineage>
        <taxon>Eukaryota</taxon>
        <taxon>Metazoa</taxon>
        <taxon>Ecdysozoa</taxon>
        <taxon>Arthropoda</taxon>
        <taxon>Crustacea</taxon>
        <taxon>Multicrustacea</taxon>
        <taxon>Malacostraca</taxon>
        <taxon>Eumalacostraca</taxon>
        <taxon>Eucarida</taxon>
        <taxon>Decapoda</taxon>
        <taxon>Pleocyemata</taxon>
        <taxon>Caridea</taxon>
        <taxon>Atyoidea</taxon>
        <taxon>Atyidae</taxon>
        <taxon>Halocaridina</taxon>
    </lineage>
</organism>
<dbReference type="PANTHER" id="PTHR33236">
    <property type="entry name" value="INTRAFLAGELLAR TRANSPORT PROTEIN 122 FAMILY PROTEIN-RELATED"/>
    <property type="match status" value="1"/>
</dbReference>
<proteinExistence type="predicted"/>
<dbReference type="SUPFAM" id="SSF49854">
    <property type="entry name" value="Spermadhesin, CUB domain"/>
    <property type="match status" value="1"/>
</dbReference>
<dbReference type="InterPro" id="IPR035914">
    <property type="entry name" value="Sperma_CUB_dom_sf"/>
</dbReference>
<dbReference type="InterPro" id="IPR058698">
    <property type="entry name" value="CUB_metazoa"/>
</dbReference>